<name>A0A1G6XMJ5_9BACT</name>
<dbReference type="NCBIfam" id="NF001913">
    <property type="entry name" value="PRK00696.1"/>
    <property type="match status" value="1"/>
</dbReference>
<keyword evidence="7 8" id="KW-0067">ATP-binding</keyword>
<protein>
    <recommendedName>
        <fullName evidence="7">Succinate--CoA ligase [ADP-forming] subunit beta</fullName>
        <ecNumber evidence="7">6.2.1.5</ecNumber>
    </recommendedName>
    <alternativeName>
        <fullName evidence="7">Succinyl-CoA synthetase subunit beta</fullName>
        <shortName evidence="7">SCS-beta</shortName>
    </alternativeName>
</protein>
<comment type="similarity">
    <text evidence="1 7">Belongs to the succinate/malate CoA ligase beta subunit family.</text>
</comment>
<dbReference type="InterPro" id="IPR005811">
    <property type="entry name" value="SUCC_ACL_C"/>
</dbReference>
<keyword evidence="3 7" id="KW-0436">Ligase</keyword>
<dbReference type="EC" id="6.2.1.5" evidence="7"/>
<gene>
    <name evidence="7" type="primary">sucC</name>
    <name evidence="10" type="ORF">SAMN05661003_101303</name>
</gene>
<dbReference type="PANTHER" id="PTHR11815:SF10">
    <property type="entry name" value="SUCCINATE--COA LIGASE [GDP-FORMING] SUBUNIT BETA, MITOCHONDRIAL"/>
    <property type="match status" value="1"/>
</dbReference>
<dbReference type="PROSITE" id="PS01217">
    <property type="entry name" value="SUCCINYL_COA_LIG_3"/>
    <property type="match status" value="1"/>
</dbReference>
<dbReference type="PANTHER" id="PTHR11815">
    <property type="entry name" value="SUCCINYL-COA SYNTHETASE BETA CHAIN"/>
    <property type="match status" value="1"/>
</dbReference>
<dbReference type="HAMAP" id="MF_00558">
    <property type="entry name" value="Succ_CoA_beta"/>
    <property type="match status" value="1"/>
</dbReference>
<feature type="domain" description="ATP-grasp" evidence="9">
    <location>
        <begin position="9"/>
        <end position="226"/>
    </location>
</feature>
<keyword evidence="5 7" id="KW-0547">Nucleotide-binding</keyword>
<comment type="pathway">
    <text evidence="7">Carbohydrate metabolism; tricarboxylic acid cycle; succinate from succinyl-CoA (ligase route): step 1/1.</text>
</comment>
<dbReference type="RefSeq" id="WP_092075530.1">
    <property type="nucleotide sequence ID" value="NZ_CALFZY010000006.1"/>
</dbReference>
<dbReference type="InterPro" id="IPR005809">
    <property type="entry name" value="Succ_CoA_ligase-like_bsu"/>
</dbReference>
<evidence type="ECO:0000256" key="3">
    <source>
        <dbReference type="ARBA" id="ARBA00022598"/>
    </source>
</evidence>
<dbReference type="GO" id="GO:0042709">
    <property type="term" value="C:succinate-CoA ligase complex"/>
    <property type="evidence" value="ECO:0007669"/>
    <property type="project" value="TreeGrafter"/>
</dbReference>
<comment type="cofactor">
    <cofactor evidence="7">
        <name>Mg(2+)</name>
        <dbReference type="ChEBI" id="CHEBI:18420"/>
    </cofactor>
    <text evidence="7">Binds 1 Mg(2+) ion per subunit.</text>
</comment>
<comment type="subunit">
    <text evidence="7">Heterotetramer of two alpha and two beta subunits.</text>
</comment>
<feature type="binding site" evidence="7">
    <location>
        <position position="45"/>
    </location>
    <ligand>
        <name>ATP</name>
        <dbReference type="ChEBI" id="CHEBI:30616"/>
    </ligand>
</feature>
<evidence type="ECO:0000256" key="7">
    <source>
        <dbReference type="HAMAP-Rule" id="MF_00558"/>
    </source>
</evidence>
<dbReference type="UniPathway" id="UPA00223">
    <property type="reaction ID" value="UER00999"/>
</dbReference>
<dbReference type="EMBL" id="FNAQ01000001">
    <property type="protein sequence ID" value="SDD78567.1"/>
    <property type="molecule type" value="Genomic_DNA"/>
</dbReference>
<dbReference type="Gene3D" id="3.30.1490.20">
    <property type="entry name" value="ATP-grasp fold, A domain"/>
    <property type="match status" value="1"/>
</dbReference>
<evidence type="ECO:0000256" key="8">
    <source>
        <dbReference type="PROSITE-ProRule" id="PRU00409"/>
    </source>
</evidence>
<dbReference type="InterPro" id="IPR011761">
    <property type="entry name" value="ATP-grasp"/>
</dbReference>
<organism evidence="10 11">
    <name type="scientific">Desulfuromonas thiophila</name>
    <dbReference type="NCBI Taxonomy" id="57664"/>
    <lineage>
        <taxon>Bacteria</taxon>
        <taxon>Pseudomonadati</taxon>
        <taxon>Thermodesulfobacteriota</taxon>
        <taxon>Desulfuromonadia</taxon>
        <taxon>Desulfuromonadales</taxon>
        <taxon>Desulfuromonadaceae</taxon>
        <taxon>Desulfuromonas</taxon>
    </lineage>
</organism>
<evidence type="ECO:0000313" key="11">
    <source>
        <dbReference type="Proteomes" id="UP000243205"/>
    </source>
</evidence>
<dbReference type="STRING" id="57664.SAMN05661003_101303"/>
<keyword evidence="4 7" id="KW-0479">Metal-binding</keyword>
<dbReference type="FunFam" id="3.30.470.20:FF:000002">
    <property type="entry name" value="Succinate--CoA ligase [ADP-forming] subunit beta"/>
    <property type="match status" value="1"/>
</dbReference>
<dbReference type="GO" id="GO:0006104">
    <property type="term" value="P:succinyl-CoA metabolic process"/>
    <property type="evidence" value="ECO:0007669"/>
    <property type="project" value="TreeGrafter"/>
</dbReference>
<dbReference type="SUPFAM" id="SSF56059">
    <property type="entry name" value="Glutathione synthetase ATP-binding domain-like"/>
    <property type="match status" value="1"/>
</dbReference>
<feature type="binding site" evidence="7">
    <location>
        <begin position="52"/>
        <end position="54"/>
    </location>
    <ligand>
        <name>ATP</name>
        <dbReference type="ChEBI" id="CHEBI:30616"/>
    </ligand>
</feature>
<dbReference type="NCBIfam" id="TIGR01016">
    <property type="entry name" value="sucCoAbeta"/>
    <property type="match status" value="1"/>
</dbReference>
<dbReference type="Pfam" id="PF08442">
    <property type="entry name" value="ATP-grasp_2"/>
    <property type="match status" value="1"/>
</dbReference>
<dbReference type="GO" id="GO:0004775">
    <property type="term" value="F:succinate-CoA ligase (ADP-forming) activity"/>
    <property type="evidence" value="ECO:0007669"/>
    <property type="project" value="UniProtKB-UniRule"/>
</dbReference>
<dbReference type="GO" id="GO:0006099">
    <property type="term" value="P:tricarboxylic acid cycle"/>
    <property type="evidence" value="ECO:0007669"/>
    <property type="project" value="UniProtKB-UniRule"/>
</dbReference>
<keyword evidence="2 7" id="KW-0816">Tricarboxylic acid cycle</keyword>
<dbReference type="PROSITE" id="PS50975">
    <property type="entry name" value="ATP_GRASP"/>
    <property type="match status" value="1"/>
</dbReference>
<dbReference type="AlphaFoldDB" id="A0A1G6XMJ5"/>
<dbReference type="GO" id="GO:0004776">
    <property type="term" value="F:succinate-CoA ligase (GDP-forming) activity"/>
    <property type="evidence" value="ECO:0007669"/>
    <property type="project" value="RHEA"/>
</dbReference>
<dbReference type="InterPro" id="IPR017866">
    <property type="entry name" value="Succ-CoA_synthase_bsu_CS"/>
</dbReference>
<feature type="binding site" evidence="7">
    <location>
        <position position="101"/>
    </location>
    <ligand>
        <name>ATP</name>
        <dbReference type="ChEBI" id="CHEBI:30616"/>
    </ligand>
</feature>
<feature type="binding site" evidence="7">
    <location>
        <position position="212"/>
    </location>
    <ligand>
        <name>Mg(2+)</name>
        <dbReference type="ChEBI" id="CHEBI:18420"/>
    </ligand>
</feature>
<feature type="binding site" evidence="7">
    <location>
        <position position="98"/>
    </location>
    <ligand>
        <name>ATP</name>
        <dbReference type="ChEBI" id="CHEBI:30616"/>
    </ligand>
</feature>
<evidence type="ECO:0000313" key="10">
    <source>
        <dbReference type="EMBL" id="SDD78567.1"/>
    </source>
</evidence>
<accession>A0A1G6XMJ5</accession>
<evidence type="ECO:0000256" key="2">
    <source>
        <dbReference type="ARBA" id="ARBA00022532"/>
    </source>
</evidence>
<dbReference type="Pfam" id="PF00549">
    <property type="entry name" value="Ligase_CoA"/>
    <property type="match status" value="1"/>
</dbReference>
<keyword evidence="11" id="KW-1185">Reference proteome</keyword>
<dbReference type="OrthoDB" id="9802602at2"/>
<dbReference type="InterPro" id="IPR016102">
    <property type="entry name" value="Succinyl-CoA_synth-like"/>
</dbReference>
<feature type="binding site" evidence="7">
    <location>
        <position position="263"/>
    </location>
    <ligand>
        <name>substrate</name>
        <note>ligand shared with subunit alpha</note>
    </ligand>
</feature>
<evidence type="ECO:0000256" key="1">
    <source>
        <dbReference type="ARBA" id="ARBA00009182"/>
    </source>
</evidence>
<comment type="catalytic activity">
    <reaction evidence="7">
        <text>succinate + ATP + CoA = succinyl-CoA + ADP + phosphate</text>
        <dbReference type="Rhea" id="RHEA:17661"/>
        <dbReference type="ChEBI" id="CHEBI:30031"/>
        <dbReference type="ChEBI" id="CHEBI:30616"/>
        <dbReference type="ChEBI" id="CHEBI:43474"/>
        <dbReference type="ChEBI" id="CHEBI:57287"/>
        <dbReference type="ChEBI" id="CHEBI:57292"/>
        <dbReference type="ChEBI" id="CHEBI:456216"/>
        <dbReference type="EC" id="6.2.1.5"/>
    </reaction>
</comment>
<dbReference type="Gene3D" id="3.30.470.20">
    <property type="entry name" value="ATP-grasp fold, B domain"/>
    <property type="match status" value="1"/>
</dbReference>
<feature type="binding site" evidence="7">
    <location>
        <position position="198"/>
    </location>
    <ligand>
        <name>Mg(2+)</name>
        <dbReference type="ChEBI" id="CHEBI:18420"/>
    </ligand>
</feature>
<evidence type="ECO:0000259" key="9">
    <source>
        <dbReference type="PROSITE" id="PS50975"/>
    </source>
</evidence>
<dbReference type="SUPFAM" id="SSF52210">
    <property type="entry name" value="Succinyl-CoA synthetase domains"/>
    <property type="match status" value="1"/>
</dbReference>
<comment type="function">
    <text evidence="7">Succinyl-CoA synthetase functions in the citric acid cycle (TCA), coupling the hydrolysis of succinyl-CoA to the synthesis of either ATP or GTP and thus represents the only step of substrate-level phosphorylation in the TCA. The beta subunit provides nucleotide specificity of the enzyme and binds the substrate succinate, while the binding sites for coenzyme A and phosphate are found in the alpha subunit.</text>
</comment>
<evidence type="ECO:0000256" key="5">
    <source>
        <dbReference type="ARBA" id="ARBA00022741"/>
    </source>
</evidence>
<feature type="binding site" evidence="7">
    <location>
        <position position="106"/>
    </location>
    <ligand>
        <name>ATP</name>
        <dbReference type="ChEBI" id="CHEBI:30616"/>
    </ligand>
</feature>
<dbReference type="Proteomes" id="UP000243205">
    <property type="component" value="Unassembled WGS sequence"/>
</dbReference>
<dbReference type="GO" id="GO:0000287">
    <property type="term" value="F:magnesium ion binding"/>
    <property type="evidence" value="ECO:0007669"/>
    <property type="project" value="UniProtKB-UniRule"/>
</dbReference>
<evidence type="ECO:0000256" key="4">
    <source>
        <dbReference type="ARBA" id="ARBA00022723"/>
    </source>
</evidence>
<comment type="catalytic activity">
    <reaction evidence="7">
        <text>GTP + succinate + CoA = succinyl-CoA + GDP + phosphate</text>
        <dbReference type="Rhea" id="RHEA:22120"/>
        <dbReference type="ChEBI" id="CHEBI:30031"/>
        <dbReference type="ChEBI" id="CHEBI:37565"/>
        <dbReference type="ChEBI" id="CHEBI:43474"/>
        <dbReference type="ChEBI" id="CHEBI:57287"/>
        <dbReference type="ChEBI" id="CHEBI:57292"/>
        <dbReference type="ChEBI" id="CHEBI:58189"/>
    </reaction>
</comment>
<keyword evidence="6 7" id="KW-0460">Magnesium</keyword>
<evidence type="ECO:0000256" key="6">
    <source>
        <dbReference type="ARBA" id="ARBA00022842"/>
    </source>
</evidence>
<dbReference type="Gene3D" id="3.40.50.261">
    <property type="entry name" value="Succinyl-CoA synthetase domains"/>
    <property type="match status" value="1"/>
</dbReference>
<dbReference type="GO" id="GO:0005524">
    <property type="term" value="F:ATP binding"/>
    <property type="evidence" value="ECO:0007669"/>
    <property type="project" value="UniProtKB-UniRule"/>
</dbReference>
<dbReference type="PIRSF" id="PIRSF001554">
    <property type="entry name" value="SucCS_beta"/>
    <property type="match status" value="1"/>
</dbReference>
<dbReference type="InterPro" id="IPR013815">
    <property type="entry name" value="ATP_grasp_subdomain_1"/>
</dbReference>
<proteinExistence type="inferred from homology"/>
<dbReference type="FunFam" id="3.30.1490.20:FF:000002">
    <property type="entry name" value="Succinate--CoA ligase [ADP-forming] subunit beta"/>
    <property type="match status" value="1"/>
</dbReference>
<dbReference type="GO" id="GO:0005829">
    <property type="term" value="C:cytosol"/>
    <property type="evidence" value="ECO:0007669"/>
    <property type="project" value="TreeGrafter"/>
</dbReference>
<feature type="binding site" evidence="7">
    <location>
        <begin position="320"/>
        <end position="322"/>
    </location>
    <ligand>
        <name>substrate</name>
        <note>ligand shared with subunit alpha</note>
    </ligand>
</feature>
<reference evidence="11" key="1">
    <citation type="submission" date="2016-10" db="EMBL/GenBank/DDBJ databases">
        <authorList>
            <person name="Varghese N."/>
            <person name="Submissions S."/>
        </authorList>
    </citation>
    <scope>NUCLEOTIDE SEQUENCE [LARGE SCALE GENOMIC DNA]</scope>
    <source>
        <strain evidence="11">DSM 8987</strain>
    </source>
</reference>
<sequence>MNIHEYQAKEILNGYDVPVPRGRVAVTADQVERKAKMLGGRCVVKAQIYAGGRGKAGGVQVAYHPEQAHEIAKEMFGKRLVTPQTGPEGLKVRRILVEETVEVGREYYLSIALDRQSSRYCLIGSAAGGVNIEEVAASSPEKIHKLLIDPYTGLRSYQARKLAHALGLEGGVAEDCVQLILNLYRCCLDKDCSLIEINPLVVTKAGWLLALDAKINFDDNALFRHWEYHEMQDYSQMEPLEISAAKFDLAYIKLDGNIGCMVNGAGLAMATLDVLKEKGGEPANFLDVGGGATREKVAEAFRIILQDSDVKAVFVNIFGGIMRCDVIAQGIIEAASDSHCDLPIVVRMDGSQVAEGKALLEQSGLNVQCADFLGDGAEKIVTMLQQAATDAAQGQERG</sequence>
<dbReference type="InterPro" id="IPR013650">
    <property type="entry name" value="ATP-grasp_succ-CoA_synth-type"/>
</dbReference>
<dbReference type="FunFam" id="3.40.50.261:FF:000001">
    <property type="entry name" value="Succinate--CoA ligase [ADP-forming] subunit beta"/>
    <property type="match status" value="1"/>
</dbReference>